<dbReference type="STRING" id="1287681.M7SCA9"/>
<keyword evidence="4" id="KW-1185">Reference proteome</keyword>
<proteinExistence type="predicted"/>
<dbReference type="HOGENOM" id="CLU_1077809_0_0_1"/>
<evidence type="ECO:0000313" key="3">
    <source>
        <dbReference type="EMBL" id="EMR61818.1"/>
    </source>
</evidence>
<dbReference type="EMBL" id="KB707542">
    <property type="protein sequence ID" value="EMR61818.1"/>
    <property type="molecule type" value="Genomic_DNA"/>
</dbReference>
<dbReference type="Proteomes" id="UP000012174">
    <property type="component" value="Unassembled WGS sequence"/>
</dbReference>
<keyword evidence="2" id="KW-1133">Transmembrane helix</keyword>
<gene>
    <name evidence="3" type="ORF">UCREL1_11261</name>
</gene>
<sequence length="258" mass="27324">MPTPTIRENPECFPSGYIDLLAATQGADADTDTDTITIMDMAPPPTPPPLLDANAAYPGTACISGWTTACTPTIDGTHPQAWCCPPGDWSCALPEPYNHHNHNLQDQDQDQDQGQGGSEAEGSRPHRRCISILAEETDIWMAWDPPYTDASRTVGHWTAEVGAVPPQLGATVYRDVFPLVLAKEEGANTDGVSTATSTATVIAGGSNSPTDHPAVDPSDQTTSLTSGAKAGIAVGVLVSVFGILGFVGYFLCYRRKKR</sequence>
<dbReference type="KEGG" id="ela:UCREL1_11261"/>
<feature type="transmembrane region" description="Helical" evidence="2">
    <location>
        <begin position="230"/>
        <end position="252"/>
    </location>
</feature>
<name>M7SCA9_EUTLA</name>
<organism evidence="3 4">
    <name type="scientific">Eutypa lata (strain UCR-EL1)</name>
    <name type="common">Grapevine dieback disease fungus</name>
    <name type="synonym">Eutypa armeniacae</name>
    <dbReference type="NCBI Taxonomy" id="1287681"/>
    <lineage>
        <taxon>Eukaryota</taxon>
        <taxon>Fungi</taxon>
        <taxon>Dikarya</taxon>
        <taxon>Ascomycota</taxon>
        <taxon>Pezizomycotina</taxon>
        <taxon>Sordariomycetes</taxon>
        <taxon>Xylariomycetidae</taxon>
        <taxon>Xylariales</taxon>
        <taxon>Diatrypaceae</taxon>
        <taxon>Eutypa</taxon>
    </lineage>
</organism>
<protein>
    <submittedName>
        <fullName evidence="3">Uncharacterized protein</fullName>
    </submittedName>
</protein>
<dbReference type="eggNOG" id="ENOG502RARA">
    <property type="taxonomic scope" value="Eukaryota"/>
</dbReference>
<dbReference type="OrthoDB" id="4706452at2759"/>
<dbReference type="AlphaFoldDB" id="M7SCA9"/>
<accession>M7SCA9</accession>
<evidence type="ECO:0000256" key="2">
    <source>
        <dbReference type="SAM" id="Phobius"/>
    </source>
</evidence>
<feature type="region of interest" description="Disordered" evidence="1">
    <location>
        <begin position="100"/>
        <end position="128"/>
    </location>
</feature>
<reference evidence="4" key="1">
    <citation type="journal article" date="2013" name="Genome Announc.">
        <title>Draft genome sequence of the grapevine dieback fungus Eutypa lata UCR-EL1.</title>
        <authorList>
            <person name="Blanco-Ulate B."/>
            <person name="Rolshausen P.E."/>
            <person name="Cantu D."/>
        </authorList>
    </citation>
    <scope>NUCLEOTIDE SEQUENCE [LARGE SCALE GENOMIC DNA]</scope>
    <source>
        <strain evidence="4">UCR-EL1</strain>
    </source>
</reference>
<keyword evidence="2" id="KW-0472">Membrane</keyword>
<keyword evidence="2" id="KW-0812">Transmembrane</keyword>
<evidence type="ECO:0000256" key="1">
    <source>
        <dbReference type="SAM" id="MobiDB-lite"/>
    </source>
</evidence>
<evidence type="ECO:0000313" key="4">
    <source>
        <dbReference type="Proteomes" id="UP000012174"/>
    </source>
</evidence>